<feature type="compositionally biased region" description="Low complexity" evidence="1">
    <location>
        <begin position="104"/>
        <end position="118"/>
    </location>
</feature>
<feature type="region of interest" description="Disordered" evidence="1">
    <location>
        <begin position="104"/>
        <end position="129"/>
    </location>
</feature>
<name>A0ABS2V2R7_9ACTN</name>
<keyword evidence="3" id="KW-1185">Reference proteome</keyword>
<evidence type="ECO:0000256" key="1">
    <source>
        <dbReference type="SAM" id="MobiDB-lite"/>
    </source>
</evidence>
<dbReference type="Proteomes" id="UP000664109">
    <property type="component" value="Unassembled WGS sequence"/>
</dbReference>
<dbReference type="RefSeq" id="WP_205378035.1">
    <property type="nucleotide sequence ID" value="NZ_JAFEJA010000002.1"/>
</dbReference>
<protein>
    <submittedName>
        <fullName evidence="2">Uncharacterized protein</fullName>
    </submittedName>
</protein>
<comment type="caution">
    <text evidence="2">The sequence shown here is derived from an EMBL/GenBank/DDBJ whole genome shotgun (WGS) entry which is preliminary data.</text>
</comment>
<sequence>MVDALDQDPAALIGDQRADVPAHMAAEVRKAPYSSSLIDVLGGASGVGVVVISSPIVRAGRCGRLAGQTTSRCGRPGAGPGESRVKCSAADDLVAFRFGQTGEQAGQGARAGGLAAVGANGGPLHRGPQ</sequence>
<organism evidence="2 3">
    <name type="scientific">Streptomyces zhihengii</name>
    <dbReference type="NCBI Taxonomy" id="1818004"/>
    <lineage>
        <taxon>Bacteria</taxon>
        <taxon>Bacillati</taxon>
        <taxon>Actinomycetota</taxon>
        <taxon>Actinomycetes</taxon>
        <taxon>Kitasatosporales</taxon>
        <taxon>Streptomycetaceae</taxon>
        <taxon>Streptomyces</taxon>
    </lineage>
</organism>
<accession>A0ABS2V2R7</accession>
<proteinExistence type="predicted"/>
<gene>
    <name evidence="2" type="ORF">JE024_35940</name>
</gene>
<evidence type="ECO:0000313" key="2">
    <source>
        <dbReference type="EMBL" id="MBM9623978.1"/>
    </source>
</evidence>
<dbReference type="EMBL" id="JAFEJA010000002">
    <property type="protein sequence ID" value="MBM9623978.1"/>
    <property type="molecule type" value="Genomic_DNA"/>
</dbReference>
<evidence type="ECO:0000313" key="3">
    <source>
        <dbReference type="Proteomes" id="UP000664109"/>
    </source>
</evidence>
<reference evidence="2 3" key="1">
    <citation type="journal article" date="2016" name="Arch. Microbiol.">
        <title>Streptomyces zhihengii sp. nov., isolated from rhizospheric soil of Psammosilene tunicoides.</title>
        <authorList>
            <person name="Huang M.J."/>
            <person name="Fei J.J."/>
            <person name="Salam N."/>
            <person name="Kim C.J."/>
            <person name="Hozzein W.N."/>
            <person name="Xiao M."/>
            <person name="Huang H.Q."/>
            <person name="Li W.J."/>
        </authorList>
    </citation>
    <scope>NUCLEOTIDE SEQUENCE [LARGE SCALE GENOMIC DNA]</scope>
    <source>
        <strain evidence="2 3">YIM T102</strain>
    </source>
</reference>